<keyword evidence="5 8" id="KW-0472">Membrane</keyword>
<evidence type="ECO:0000256" key="7">
    <source>
        <dbReference type="SAM" id="MobiDB-lite"/>
    </source>
</evidence>
<dbReference type="PROSITE" id="PS50850">
    <property type="entry name" value="MFS"/>
    <property type="match status" value="1"/>
</dbReference>
<keyword evidence="4 8" id="KW-1133">Transmembrane helix</keyword>
<evidence type="ECO:0000313" key="11">
    <source>
        <dbReference type="Proteomes" id="UP001430356"/>
    </source>
</evidence>
<feature type="transmembrane region" description="Helical" evidence="8">
    <location>
        <begin position="497"/>
        <end position="517"/>
    </location>
</feature>
<dbReference type="SUPFAM" id="SSF103473">
    <property type="entry name" value="MFS general substrate transporter"/>
    <property type="match status" value="1"/>
</dbReference>
<proteinExistence type="inferred from homology"/>
<dbReference type="InterPro" id="IPR036259">
    <property type="entry name" value="MFS_trans_sf"/>
</dbReference>
<dbReference type="PANTHER" id="PTHR23505">
    <property type="entry name" value="SPINSTER"/>
    <property type="match status" value="1"/>
</dbReference>
<dbReference type="Gene3D" id="1.20.1250.20">
    <property type="entry name" value="MFS general substrate transporter like domains"/>
    <property type="match status" value="1"/>
</dbReference>
<feature type="region of interest" description="Disordered" evidence="7">
    <location>
        <begin position="318"/>
        <end position="346"/>
    </location>
</feature>
<name>A0AAW0ENE3_9TRYP</name>
<evidence type="ECO:0000259" key="9">
    <source>
        <dbReference type="PROSITE" id="PS50850"/>
    </source>
</evidence>
<feature type="transmembrane region" description="Helical" evidence="8">
    <location>
        <begin position="267"/>
        <end position="286"/>
    </location>
</feature>
<feature type="transmembrane region" description="Helical" evidence="8">
    <location>
        <begin position="469"/>
        <end position="491"/>
    </location>
</feature>
<evidence type="ECO:0000256" key="4">
    <source>
        <dbReference type="ARBA" id="ARBA00022989"/>
    </source>
</evidence>
<feature type="domain" description="Major facilitator superfamily (MFS) profile" evidence="9">
    <location>
        <begin position="109"/>
        <end position="588"/>
    </location>
</feature>
<protein>
    <submittedName>
        <fullName evidence="10">Organic Anion Transporter Polypeptide (OATP) family protein</fullName>
    </submittedName>
</protein>
<evidence type="ECO:0000256" key="5">
    <source>
        <dbReference type="ARBA" id="ARBA00023136"/>
    </source>
</evidence>
<reference evidence="10 11" key="1">
    <citation type="journal article" date="2021" name="MBio">
        <title>A New Model Trypanosomatid, Novymonas esmeraldas: Genomic Perception of Its 'Candidatus Pandoraea novymonadis' Endosymbiont.</title>
        <authorList>
            <person name="Zakharova A."/>
            <person name="Saura A."/>
            <person name="Butenko A."/>
            <person name="Podesvova L."/>
            <person name="Warmusova S."/>
            <person name="Kostygov A.Y."/>
            <person name="Nenarokova A."/>
            <person name="Lukes J."/>
            <person name="Opperdoes F.R."/>
            <person name="Yurchenko V."/>
        </authorList>
    </citation>
    <scope>NUCLEOTIDE SEQUENCE [LARGE SCALE GENOMIC DNA]</scope>
    <source>
        <strain evidence="10 11">E262AT.01</strain>
    </source>
</reference>
<gene>
    <name evidence="10" type="ORF">NESM_000493100</name>
</gene>
<dbReference type="InterPro" id="IPR020846">
    <property type="entry name" value="MFS_dom"/>
</dbReference>
<dbReference type="Pfam" id="PF07690">
    <property type="entry name" value="MFS_1"/>
    <property type="match status" value="1"/>
</dbReference>
<feature type="region of interest" description="Disordered" evidence="7">
    <location>
        <begin position="52"/>
        <end position="88"/>
    </location>
</feature>
<feature type="transmembrane region" description="Helical" evidence="8">
    <location>
        <begin position="203"/>
        <end position="223"/>
    </location>
</feature>
<feature type="transmembrane region" description="Helical" evidence="8">
    <location>
        <begin position="430"/>
        <end position="457"/>
    </location>
</feature>
<feature type="compositionally biased region" description="Polar residues" evidence="7">
    <location>
        <begin position="320"/>
        <end position="329"/>
    </location>
</feature>
<evidence type="ECO:0000313" key="10">
    <source>
        <dbReference type="EMBL" id="KAK7195640.1"/>
    </source>
</evidence>
<evidence type="ECO:0000256" key="2">
    <source>
        <dbReference type="ARBA" id="ARBA00022448"/>
    </source>
</evidence>
<keyword evidence="3 8" id="KW-0812">Transmembrane</keyword>
<dbReference type="GO" id="GO:0016020">
    <property type="term" value="C:membrane"/>
    <property type="evidence" value="ECO:0007669"/>
    <property type="project" value="UniProtKB-SubCell"/>
</dbReference>
<feature type="transmembrane region" description="Helical" evidence="8">
    <location>
        <begin position="538"/>
        <end position="556"/>
    </location>
</feature>
<dbReference type="InterPro" id="IPR044770">
    <property type="entry name" value="MFS_spinster-like"/>
</dbReference>
<comment type="subcellular location">
    <subcellularLocation>
        <location evidence="1">Membrane</location>
        <topology evidence="1">Multi-pass membrane protein</topology>
    </subcellularLocation>
</comment>
<dbReference type="AlphaFoldDB" id="A0AAW0ENE3"/>
<evidence type="ECO:0000256" key="3">
    <source>
        <dbReference type="ARBA" id="ARBA00022692"/>
    </source>
</evidence>
<feature type="transmembrane region" description="Helical" evidence="8">
    <location>
        <begin position="562"/>
        <end position="586"/>
    </location>
</feature>
<dbReference type="Proteomes" id="UP001430356">
    <property type="component" value="Unassembled WGS sequence"/>
</dbReference>
<keyword evidence="2" id="KW-0813">Transport</keyword>
<evidence type="ECO:0000256" key="1">
    <source>
        <dbReference type="ARBA" id="ARBA00004141"/>
    </source>
</evidence>
<dbReference type="InterPro" id="IPR011701">
    <property type="entry name" value="MFS"/>
</dbReference>
<organism evidence="10 11">
    <name type="scientific">Novymonas esmeraldas</name>
    <dbReference type="NCBI Taxonomy" id="1808958"/>
    <lineage>
        <taxon>Eukaryota</taxon>
        <taxon>Discoba</taxon>
        <taxon>Euglenozoa</taxon>
        <taxon>Kinetoplastea</taxon>
        <taxon>Metakinetoplastina</taxon>
        <taxon>Trypanosomatida</taxon>
        <taxon>Trypanosomatidae</taxon>
        <taxon>Novymonas</taxon>
    </lineage>
</organism>
<sequence>MSNGVRAALVDKPIGDGPAVTTPPITNAVATASSAPTADNSDTVTAAAAAMKNSGDRDGVRKVPHTNGGGDTVLSPVLHARSTSTPDGRTVSRRAEVLSTVDSETVYRNLLLFVWLKTIGSFDSGAFSAALGAPDGISEAWRLDAGLQGTLTSSVFLGNVVGCPLAGHLFSRYNEKRVLCAALVVHTVFTFLFAAFPTYDAALLNRFCIGVSLAFIVVYTPVWVDEFAPATQQSLWMASHNAGVPLGIMLGYVLAAAPQSFTSTIGWSWSFYIKCVLMVPTIAYVARVDSRTINTRKVDRDDGGGHGDRDGNDAAAAAAVTTSHRNGTGDSATSDPTPPPPPANARARVSAAASGLAHKLLNTSLQQVWEVTRDCVLAVVRGVYTTLTTLLSNGVYICCVVSLTSMYFVATGLQNFVTQYLREPPFNASMVTVMLGFGFAVVTAPVCGVIVGGILLDRIGGYKHNLRRVTVFVLVWGSCAVIFSVVCIFVRTTHGFLLVMSVVLFCGGVIIPPGAGLTMASLPGQHRSVGAAFAQTMYNLFGNFSGPLVCGIVAQVTGSLRYGIITVLLSSALGVAPLLVIVYIAFTRDDSPEAAATTVALIDGSGDDDVDDDADPTGEVMSVFVVHGDGDGAAVSDECAVNAATISGRGDARGDSEYRTA</sequence>
<dbReference type="PANTHER" id="PTHR23505:SF9">
    <property type="entry name" value="PROTEIN, PUTATIVE-RELATED"/>
    <property type="match status" value="1"/>
</dbReference>
<feature type="transmembrane region" description="Helical" evidence="8">
    <location>
        <begin position="390"/>
        <end position="410"/>
    </location>
</feature>
<keyword evidence="11" id="KW-1185">Reference proteome</keyword>
<feature type="transmembrane region" description="Helical" evidence="8">
    <location>
        <begin position="178"/>
        <end position="197"/>
    </location>
</feature>
<dbReference type="EMBL" id="JAECZO010000058">
    <property type="protein sequence ID" value="KAK7195640.1"/>
    <property type="molecule type" value="Genomic_DNA"/>
</dbReference>
<comment type="caution">
    <text evidence="10">The sequence shown here is derived from an EMBL/GenBank/DDBJ whole genome shotgun (WGS) entry which is preliminary data.</text>
</comment>
<feature type="transmembrane region" description="Helical" evidence="8">
    <location>
        <begin position="235"/>
        <end position="255"/>
    </location>
</feature>
<evidence type="ECO:0000256" key="8">
    <source>
        <dbReference type="SAM" id="Phobius"/>
    </source>
</evidence>
<accession>A0AAW0ENE3</accession>
<comment type="similarity">
    <text evidence="6">Belongs to the major facilitator superfamily. Spinster (TC 2.A.1.49) family.</text>
</comment>
<evidence type="ECO:0000256" key="6">
    <source>
        <dbReference type="ARBA" id="ARBA00024338"/>
    </source>
</evidence>
<dbReference type="GO" id="GO:0022857">
    <property type="term" value="F:transmembrane transporter activity"/>
    <property type="evidence" value="ECO:0007669"/>
    <property type="project" value="InterPro"/>
</dbReference>